<evidence type="ECO:0000256" key="4">
    <source>
        <dbReference type="ARBA" id="ARBA00010617"/>
    </source>
</evidence>
<keyword evidence="9 14" id="KW-0560">Oxidoreductase</keyword>
<dbReference type="VEuPathDB" id="VectorBase:AATE021705"/>
<evidence type="ECO:0000256" key="10">
    <source>
        <dbReference type="ARBA" id="ARBA00023004"/>
    </source>
</evidence>
<dbReference type="InterPro" id="IPR017972">
    <property type="entry name" value="Cyt_P450_CS"/>
</dbReference>
<dbReference type="GO" id="GO:0005789">
    <property type="term" value="C:endoplasmic reticulum membrane"/>
    <property type="evidence" value="ECO:0007669"/>
    <property type="project" value="UniProtKB-SubCell"/>
</dbReference>
<keyword evidence="8" id="KW-0492">Microsome</keyword>
<dbReference type="STRING" id="41427.A0A182JNA9"/>
<name>A0A182JNA9_ANOAO</name>
<keyword evidence="6 13" id="KW-0479">Metal-binding</keyword>
<evidence type="ECO:0000256" key="12">
    <source>
        <dbReference type="ARBA" id="ARBA00023136"/>
    </source>
</evidence>
<evidence type="ECO:0000256" key="6">
    <source>
        <dbReference type="ARBA" id="ARBA00022723"/>
    </source>
</evidence>
<dbReference type="InterPro" id="IPR050476">
    <property type="entry name" value="Insect_CytP450_Detox"/>
</dbReference>
<dbReference type="PANTHER" id="PTHR24292">
    <property type="entry name" value="CYTOCHROME P450"/>
    <property type="match status" value="1"/>
</dbReference>
<evidence type="ECO:0000256" key="14">
    <source>
        <dbReference type="RuleBase" id="RU000461"/>
    </source>
</evidence>
<dbReference type="GO" id="GO:0004497">
    <property type="term" value="F:monooxygenase activity"/>
    <property type="evidence" value="ECO:0007669"/>
    <property type="project" value="UniProtKB-KW"/>
</dbReference>
<dbReference type="InterPro" id="IPR002402">
    <property type="entry name" value="Cyt_P450_E_grp-II"/>
</dbReference>
<comment type="similarity">
    <text evidence="4 14">Belongs to the cytochrome P450 family.</text>
</comment>
<dbReference type="PROSITE" id="PS00086">
    <property type="entry name" value="CYTOCHROME_P450"/>
    <property type="match status" value="1"/>
</dbReference>
<evidence type="ECO:0000256" key="13">
    <source>
        <dbReference type="PIRSR" id="PIRSR602402-1"/>
    </source>
</evidence>
<dbReference type="PRINTS" id="PR00464">
    <property type="entry name" value="EP450II"/>
</dbReference>
<accession>A0A182JNA9</accession>
<evidence type="ECO:0000256" key="8">
    <source>
        <dbReference type="ARBA" id="ARBA00022848"/>
    </source>
</evidence>
<dbReference type="CDD" id="cd11056">
    <property type="entry name" value="CYP6-like"/>
    <property type="match status" value="1"/>
</dbReference>
<organism evidence="15">
    <name type="scientific">Anopheles atroparvus</name>
    <name type="common">European mosquito</name>
    <dbReference type="NCBI Taxonomy" id="41427"/>
    <lineage>
        <taxon>Eukaryota</taxon>
        <taxon>Metazoa</taxon>
        <taxon>Ecdysozoa</taxon>
        <taxon>Arthropoda</taxon>
        <taxon>Hexapoda</taxon>
        <taxon>Insecta</taxon>
        <taxon>Pterygota</taxon>
        <taxon>Neoptera</taxon>
        <taxon>Endopterygota</taxon>
        <taxon>Diptera</taxon>
        <taxon>Nematocera</taxon>
        <taxon>Culicoidea</taxon>
        <taxon>Culicidae</taxon>
        <taxon>Anophelinae</taxon>
        <taxon>Anopheles</taxon>
    </lineage>
</organism>
<keyword evidence="7" id="KW-0256">Endoplasmic reticulum</keyword>
<dbReference type="PRINTS" id="PR00385">
    <property type="entry name" value="P450"/>
</dbReference>
<evidence type="ECO:0000256" key="2">
    <source>
        <dbReference type="ARBA" id="ARBA00004174"/>
    </source>
</evidence>
<keyword evidence="5 13" id="KW-0349">Heme</keyword>
<keyword evidence="11 14" id="KW-0503">Monooxygenase</keyword>
<dbReference type="EnsemblMetazoa" id="AATE021705-RA">
    <property type="protein sequence ID" value="AATE021705-PA.1"/>
    <property type="gene ID" value="AATE021705"/>
</dbReference>
<evidence type="ECO:0000313" key="15">
    <source>
        <dbReference type="EnsemblMetazoa" id="AATE021705-PA.1"/>
    </source>
</evidence>
<dbReference type="InterPro" id="IPR036396">
    <property type="entry name" value="Cyt_P450_sf"/>
</dbReference>
<proteinExistence type="inferred from homology"/>
<evidence type="ECO:0000256" key="3">
    <source>
        <dbReference type="ARBA" id="ARBA00004406"/>
    </source>
</evidence>
<dbReference type="Gene3D" id="1.10.630.10">
    <property type="entry name" value="Cytochrome P450"/>
    <property type="match status" value="1"/>
</dbReference>
<comment type="cofactor">
    <cofactor evidence="1 13">
        <name>heme</name>
        <dbReference type="ChEBI" id="CHEBI:30413"/>
    </cofactor>
</comment>
<keyword evidence="12" id="KW-0472">Membrane</keyword>
<dbReference type="SUPFAM" id="SSF48264">
    <property type="entry name" value="Cytochrome P450"/>
    <property type="match status" value="1"/>
</dbReference>
<sequence>MDNFPIVIFVVLACIVVYLGLVKRFQYWVERGVPQSKPHLIFGNMREVNKSLHIGEGLQQLYDELKGMHPFGGFYIFTKPVALITDLELLRCVFVKDFEYFHDRGTYYNEKDDPLSAHLFNIEGLKWKTLRNKISPTFTSGKMKMMFPTIVAAGQQFREFMEQTVQDQVDFELTDVLSRYTTDVIGSCAFGIECNSIRNPDAKFRVMGRKIFQRSRGLVRLALMNAVPSLARKIGIKVIEPDVAEFFMGAVRDTIRYREENNVQRNDFMDILIRMRQREDSISDHDTFTLNEIAAQAFVFFLAGFETSSSLMAFTLHELAMNPEIQEQGRRCVEDALERHDGELTYEASMEMHFLERILKETLRKYPPISVHFRKISKTYRVPRTDTVLDAGTTVMIPVLGIHRDPDHFPDPDRFDPDRFTPEEEAKRHPYAWTPFGEGPRICVGQRFGMMQARIGLAYLLTSFRFAPGKKSVMPLKLNIKIPVLTPEGGLWLCLERLQKAE</sequence>
<dbReference type="AlphaFoldDB" id="A0A182JNA9"/>
<dbReference type="FunFam" id="1.10.630.10:FF:000042">
    <property type="entry name" value="Cytochrome P450"/>
    <property type="match status" value="1"/>
</dbReference>
<dbReference type="GO" id="GO:0016705">
    <property type="term" value="F:oxidoreductase activity, acting on paired donors, with incorporation or reduction of molecular oxygen"/>
    <property type="evidence" value="ECO:0007669"/>
    <property type="project" value="InterPro"/>
</dbReference>
<evidence type="ECO:0000256" key="11">
    <source>
        <dbReference type="ARBA" id="ARBA00023033"/>
    </source>
</evidence>
<evidence type="ECO:0000256" key="5">
    <source>
        <dbReference type="ARBA" id="ARBA00022617"/>
    </source>
</evidence>
<dbReference type="GO" id="GO:0005506">
    <property type="term" value="F:iron ion binding"/>
    <property type="evidence" value="ECO:0007669"/>
    <property type="project" value="InterPro"/>
</dbReference>
<dbReference type="PANTHER" id="PTHR24292:SF103">
    <property type="entry name" value="CYTOCHROME P450 6BS1"/>
    <property type="match status" value="1"/>
</dbReference>
<protein>
    <submittedName>
        <fullName evidence="15">Uncharacterized protein</fullName>
    </submittedName>
</protein>
<evidence type="ECO:0000256" key="9">
    <source>
        <dbReference type="ARBA" id="ARBA00023002"/>
    </source>
</evidence>
<evidence type="ECO:0000256" key="1">
    <source>
        <dbReference type="ARBA" id="ARBA00001971"/>
    </source>
</evidence>
<reference evidence="15" key="1">
    <citation type="submission" date="2022-08" db="UniProtKB">
        <authorList>
            <consortium name="EnsemblMetazoa"/>
        </authorList>
    </citation>
    <scope>IDENTIFICATION</scope>
    <source>
        <strain evidence="15">EBRO</strain>
    </source>
</reference>
<feature type="binding site" description="axial binding residue" evidence="13">
    <location>
        <position position="443"/>
    </location>
    <ligand>
        <name>heme</name>
        <dbReference type="ChEBI" id="CHEBI:30413"/>
    </ligand>
    <ligandPart>
        <name>Fe</name>
        <dbReference type="ChEBI" id="CHEBI:18248"/>
    </ligandPart>
</feature>
<evidence type="ECO:0000256" key="7">
    <source>
        <dbReference type="ARBA" id="ARBA00022824"/>
    </source>
</evidence>
<keyword evidence="10 13" id="KW-0408">Iron</keyword>
<dbReference type="Pfam" id="PF00067">
    <property type="entry name" value="p450"/>
    <property type="match status" value="1"/>
</dbReference>
<comment type="subcellular location">
    <subcellularLocation>
        <location evidence="3">Endoplasmic reticulum membrane</location>
        <topology evidence="3">Peripheral membrane protein</topology>
    </subcellularLocation>
    <subcellularLocation>
        <location evidence="2">Microsome membrane</location>
        <topology evidence="2">Peripheral membrane protein</topology>
    </subcellularLocation>
</comment>
<dbReference type="GO" id="GO:0020037">
    <property type="term" value="F:heme binding"/>
    <property type="evidence" value="ECO:0007669"/>
    <property type="project" value="InterPro"/>
</dbReference>
<dbReference type="InterPro" id="IPR001128">
    <property type="entry name" value="Cyt_P450"/>
</dbReference>